<dbReference type="EMBL" id="FIZX01000001">
    <property type="protein sequence ID" value="CZF78996.1"/>
    <property type="molecule type" value="Genomic_DNA"/>
</dbReference>
<accession>A0A128EYC1</accession>
<evidence type="ECO:0000313" key="1">
    <source>
        <dbReference type="EMBL" id="CZF78996.1"/>
    </source>
</evidence>
<sequence length="83" mass="9133">MLIIETLEQAIQKASGVELKTEQVTVGSKTKRVIGVKAQIGSITYFAQMNSAKGVLVAVRRGIKDLRTHNFEIVFNQLCEVKG</sequence>
<reference evidence="2" key="1">
    <citation type="submission" date="2016-02" db="EMBL/GenBank/DDBJ databases">
        <authorList>
            <person name="Rodrigo-Torres Lidia"/>
            <person name="Arahal R.David."/>
        </authorList>
    </citation>
    <scope>NUCLEOTIDE SEQUENCE [LARGE SCALE GENOMIC DNA]</scope>
    <source>
        <strain evidence="2">CECT 9029</strain>
    </source>
</reference>
<dbReference type="RefSeq" id="WP_062661665.1">
    <property type="nucleotide sequence ID" value="NZ_FIZX01000001.1"/>
</dbReference>
<proteinExistence type="predicted"/>
<dbReference type="Proteomes" id="UP000071641">
    <property type="component" value="Unassembled WGS sequence"/>
</dbReference>
<evidence type="ECO:0000313" key="2">
    <source>
        <dbReference type="Proteomes" id="UP000071641"/>
    </source>
</evidence>
<organism evidence="1 2">
    <name type="scientific">Grimontia celer</name>
    <dbReference type="NCBI Taxonomy" id="1796497"/>
    <lineage>
        <taxon>Bacteria</taxon>
        <taxon>Pseudomonadati</taxon>
        <taxon>Pseudomonadota</taxon>
        <taxon>Gammaproteobacteria</taxon>
        <taxon>Vibrionales</taxon>
        <taxon>Vibrionaceae</taxon>
        <taxon>Grimontia</taxon>
    </lineage>
</organism>
<keyword evidence="2" id="KW-1185">Reference proteome</keyword>
<protein>
    <submittedName>
        <fullName evidence="1">Uncharacterized protein</fullName>
    </submittedName>
</protein>
<gene>
    <name evidence="1" type="ORF">GCE9029_01189</name>
</gene>
<dbReference type="STRING" id="1796497.GCE9029_01189"/>
<name>A0A128EYC1_9GAMM</name>
<dbReference type="AlphaFoldDB" id="A0A128EYC1"/>